<feature type="region of interest" description="Disordered" evidence="1">
    <location>
        <begin position="48"/>
        <end position="99"/>
    </location>
</feature>
<dbReference type="Proteomes" id="UP000195489">
    <property type="component" value="Chromosome 4"/>
</dbReference>
<feature type="compositionally biased region" description="Polar residues" evidence="1">
    <location>
        <begin position="52"/>
        <end position="72"/>
    </location>
</feature>
<evidence type="ECO:0000256" key="1">
    <source>
        <dbReference type="SAM" id="MobiDB-lite"/>
    </source>
</evidence>
<accession>A0A1D3LBQ6</accession>
<sequence>MINLEILLIRKLKKYPHLASSLQTLTTPGGVEMTLSIGFKTFDFKPQESEEINQNGPDASRSEQNGLGSKNLNMDDGVNGPRTPSSEICNLAPVRSSTPNKSGEFFDLWSPFRELLLNGTEIYNKSFKFVKENRKKFNDAKDKISNAYNNAVDNLKSAYSASSNYFSEFINNVIGQLNQTDTSSKSSNKHPVSSASMDGENAPNMLKLTPSPTTLINKPSTSTSFPKV</sequence>
<name>A0A1D3LBQ6_PLACU</name>
<evidence type="ECO:0000313" key="2">
    <source>
        <dbReference type="EMBL" id="SCL98407.1"/>
    </source>
</evidence>
<gene>
    <name evidence="2" type="ORF">PCHCB_000048000</name>
</gene>
<feature type="region of interest" description="Disordered" evidence="1">
    <location>
        <begin position="180"/>
        <end position="228"/>
    </location>
</feature>
<protein>
    <submittedName>
        <fullName evidence="2">Uncharacterized protein</fullName>
    </submittedName>
</protein>
<dbReference type="EMBL" id="LT608156">
    <property type="protein sequence ID" value="SCL98407.1"/>
    <property type="molecule type" value="Genomic_DNA"/>
</dbReference>
<evidence type="ECO:0000313" key="3">
    <source>
        <dbReference type="Proteomes" id="UP000195489"/>
    </source>
</evidence>
<proteinExistence type="predicted"/>
<feature type="compositionally biased region" description="Polar residues" evidence="1">
    <location>
        <begin position="210"/>
        <end position="228"/>
    </location>
</feature>
<reference evidence="2 3" key="1">
    <citation type="submission" date="2016-08" db="EMBL/GenBank/DDBJ databases">
        <authorList>
            <consortium name="Pathogen Informatics"/>
        </authorList>
    </citation>
    <scope>NUCLEOTIDE SEQUENCE [LARGE SCALE GENOMIC DNA]</scope>
    <source>
        <strain evidence="2 3">CB</strain>
    </source>
</reference>
<organism evidence="2 3">
    <name type="scientific">Plasmodium chabaudi chabaudi</name>
    <dbReference type="NCBI Taxonomy" id="31271"/>
    <lineage>
        <taxon>Eukaryota</taxon>
        <taxon>Sar</taxon>
        <taxon>Alveolata</taxon>
        <taxon>Apicomplexa</taxon>
        <taxon>Aconoidasida</taxon>
        <taxon>Haemosporida</taxon>
        <taxon>Plasmodiidae</taxon>
        <taxon>Plasmodium</taxon>
        <taxon>Plasmodium (Vinckeia)</taxon>
    </lineage>
</organism>
<dbReference type="AlphaFoldDB" id="A0A1D3LBQ6"/>
<feature type="compositionally biased region" description="Low complexity" evidence="1">
    <location>
        <begin position="183"/>
        <end position="196"/>
    </location>
</feature>